<accession>A0A0R3XBL4</accession>
<gene>
    <name evidence="1" type="ORF">TTAC_LOCUS10923</name>
</gene>
<dbReference type="WBParaSite" id="TTAC_0001094101-mRNA-1">
    <property type="protein sequence ID" value="TTAC_0001094101-mRNA-1"/>
    <property type="gene ID" value="TTAC_0001094101"/>
</dbReference>
<dbReference type="STRING" id="6205.A0A0R3XBL4"/>
<dbReference type="EMBL" id="UYWX01022535">
    <property type="protein sequence ID" value="VDM35903.1"/>
    <property type="molecule type" value="Genomic_DNA"/>
</dbReference>
<evidence type="ECO:0000313" key="2">
    <source>
        <dbReference type="Proteomes" id="UP000274429"/>
    </source>
</evidence>
<proteinExistence type="predicted"/>
<keyword evidence="2" id="KW-1185">Reference proteome</keyword>
<reference evidence="3" key="1">
    <citation type="submission" date="2017-02" db="UniProtKB">
        <authorList>
            <consortium name="WormBaseParasite"/>
        </authorList>
    </citation>
    <scope>IDENTIFICATION</scope>
</reference>
<name>A0A0R3XBL4_HYDTA</name>
<sequence length="204" mass="22720">MVDLASLATGVIFNPNLQNTNDFNAKQLENDEKIVLKSGDVDYLIYTLDGIVCGGADGRLSTIQQMALAQIYFLDEEVFVALKSDHNAILYITACPSYQNFAILRKSGLVQIFQRDVSKEVNPSLLLQPIKEVRTNVSPFNGICGMNIEDDTYFVVTCMRVIPGLPLAAVGLQNGSMCVVYWVDRRTPRIMATRQIFQSAIEEM</sequence>
<dbReference type="AlphaFoldDB" id="A0A0R3XBL4"/>
<protein>
    <submittedName>
        <fullName evidence="3">CNH domain-containing protein</fullName>
    </submittedName>
</protein>
<evidence type="ECO:0000313" key="3">
    <source>
        <dbReference type="WBParaSite" id="TTAC_0001094101-mRNA-1"/>
    </source>
</evidence>
<evidence type="ECO:0000313" key="1">
    <source>
        <dbReference type="EMBL" id="VDM35903.1"/>
    </source>
</evidence>
<reference evidence="1 2" key="2">
    <citation type="submission" date="2018-11" db="EMBL/GenBank/DDBJ databases">
        <authorList>
            <consortium name="Pathogen Informatics"/>
        </authorList>
    </citation>
    <scope>NUCLEOTIDE SEQUENCE [LARGE SCALE GENOMIC DNA]</scope>
</reference>
<organism evidence="3">
    <name type="scientific">Hydatigena taeniaeformis</name>
    <name type="common">Feline tapeworm</name>
    <name type="synonym">Taenia taeniaeformis</name>
    <dbReference type="NCBI Taxonomy" id="6205"/>
    <lineage>
        <taxon>Eukaryota</taxon>
        <taxon>Metazoa</taxon>
        <taxon>Spiralia</taxon>
        <taxon>Lophotrochozoa</taxon>
        <taxon>Platyhelminthes</taxon>
        <taxon>Cestoda</taxon>
        <taxon>Eucestoda</taxon>
        <taxon>Cyclophyllidea</taxon>
        <taxon>Taeniidae</taxon>
        <taxon>Hydatigera</taxon>
    </lineage>
</organism>
<dbReference type="Proteomes" id="UP000274429">
    <property type="component" value="Unassembled WGS sequence"/>
</dbReference>